<proteinExistence type="inferred from homology"/>
<sequence length="111" mass="12382">MTTIGARTGVLRTVTLPFWAVDDRVGVCGSNAGAAKDPHWVGNIRADSRCWVDLRRRRVPALARVSEGEEREVLFDRIGPSHPHLHRYRDSAAKSGRELPLVVITARSAQW</sequence>
<evidence type="ECO:0000256" key="2">
    <source>
        <dbReference type="ARBA" id="ARBA00023002"/>
    </source>
</evidence>
<dbReference type="GO" id="GO:0070967">
    <property type="term" value="F:coenzyme F420 binding"/>
    <property type="evidence" value="ECO:0007669"/>
    <property type="project" value="TreeGrafter"/>
</dbReference>
<dbReference type="STRING" id="590652.BST39_04040"/>
<dbReference type="Gene3D" id="2.30.110.10">
    <property type="entry name" value="Electron Transport, Fmn-binding Protein, Chain A"/>
    <property type="match status" value="1"/>
</dbReference>
<evidence type="ECO:0000313" key="4">
    <source>
        <dbReference type="EMBL" id="ORB45405.1"/>
    </source>
</evidence>
<comment type="caution">
    <text evidence="4">The sequence shown here is derived from an EMBL/GenBank/DDBJ whole genome shotgun (WGS) entry which is preliminary data.</text>
</comment>
<comment type="catalytic activity">
    <reaction evidence="3">
        <text>oxidized coenzyme F420-(gamma-L-Glu)(n) + a quinol + H(+) = reduced coenzyme F420-(gamma-L-Glu)(n) + a quinone</text>
        <dbReference type="Rhea" id="RHEA:39663"/>
        <dbReference type="Rhea" id="RHEA-COMP:12939"/>
        <dbReference type="Rhea" id="RHEA-COMP:14378"/>
        <dbReference type="ChEBI" id="CHEBI:15378"/>
        <dbReference type="ChEBI" id="CHEBI:24646"/>
        <dbReference type="ChEBI" id="CHEBI:132124"/>
        <dbReference type="ChEBI" id="CHEBI:133980"/>
        <dbReference type="ChEBI" id="CHEBI:139511"/>
    </reaction>
</comment>
<accession>A0A1X0IEU4</accession>
<dbReference type="Proteomes" id="UP000192513">
    <property type="component" value="Unassembled WGS sequence"/>
</dbReference>
<dbReference type="PANTHER" id="PTHR39428">
    <property type="entry name" value="F420H(2)-DEPENDENT QUINONE REDUCTASE RV1261C"/>
    <property type="match status" value="1"/>
</dbReference>
<dbReference type="OrthoDB" id="8225825at2"/>
<dbReference type="AlphaFoldDB" id="A0A1X0IEU4"/>
<keyword evidence="2" id="KW-0560">Oxidoreductase</keyword>
<name>A0A1X0IEU4_9MYCO</name>
<gene>
    <name evidence="4" type="ORF">BST39_04040</name>
</gene>
<protein>
    <recommendedName>
        <fullName evidence="6">Nitroreductase family deazaflavin-dependent oxidoreductase</fullName>
    </recommendedName>
</protein>
<evidence type="ECO:0008006" key="6">
    <source>
        <dbReference type="Google" id="ProtNLM"/>
    </source>
</evidence>
<dbReference type="PANTHER" id="PTHR39428:SF1">
    <property type="entry name" value="F420H(2)-DEPENDENT QUINONE REDUCTASE RV1261C"/>
    <property type="match status" value="1"/>
</dbReference>
<dbReference type="GO" id="GO:0016491">
    <property type="term" value="F:oxidoreductase activity"/>
    <property type="evidence" value="ECO:0007669"/>
    <property type="project" value="UniProtKB-KW"/>
</dbReference>
<keyword evidence="5" id="KW-1185">Reference proteome</keyword>
<dbReference type="Pfam" id="PF04075">
    <property type="entry name" value="F420H2_quin_red"/>
    <property type="match status" value="1"/>
</dbReference>
<dbReference type="NCBIfam" id="TIGR00026">
    <property type="entry name" value="hi_GC_TIGR00026"/>
    <property type="match status" value="1"/>
</dbReference>
<organism evidence="4 5">
    <name type="scientific">Mycobacterium paraseoulense</name>
    <dbReference type="NCBI Taxonomy" id="590652"/>
    <lineage>
        <taxon>Bacteria</taxon>
        <taxon>Bacillati</taxon>
        <taxon>Actinomycetota</taxon>
        <taxon>Actinomycetes</taxon>
        <taxon>Mycobacteriales</taxon>
        <taxon>Mycobacteriaceae</taxon>
        <taxon>Mycobacterium</taxon>
    </lineage>
</organism>
<evidence type="ECO:0000313" key="5">
    <source>
        <dbReference type="Proteomes" id="UP000192513"/>
    </source>
</evidence>
<dbReference type="GO" id="GO:0005886">
    <property type="term" value="C:plasma membrane"/>
    <property type="evidence" value="ECO:0007669"/>
    <property type="project" value="TreeGrafter"/>
</dbReference>
<dbReference type="InterPro" id="IPR012349">
    <property type="entry name" value="Split_barrel_FMN-bd"/>
</dbReference>
<comment type="similarity">
    <text evidence="1">Belongs to the F420H(2)-dependent quinone reductase family.</text>
</comment>
<evidence type="ECO:0000256" key="1">
    <source>
        <dbReference type="ARBA" id="ARBA00008710"/>
    </source>
</evidence>
<dbReference type="InterPro" id="IPR004378">
    <property type="entry name" value="F420H2_quin_Rdtase"/>
</dbReference>
<evidence type="ECO:0000256" key="3">
    <source>
        <dbReference type="ARBA" id="ARBA00049106"/>
    </source>
</evidence>
<reference evidence="4 5" key="1">
    <citation type="submission" date="2017-02" db="EMBL/GenBank/DDBJ databases">
        <title>The new phylogeny of genus Mycobacterium.</title>
        <authorList>
            <person name="Tortoli E."/>
            <person name="Trovato A."/>
            <person name="Cirillo D.M."/>
        </authorList>
    </citation>
    <scope>NUCLEOTIDE SEQUENCE [LARGE SCALE GENOMIC DNA]</scope>
    <source>
        <strain evidence="4 5">DSM 45000</strain>
    </source>
</reference>
<dbReference type="EMBL" id="MVIE01000004">
    <property type="protein sequence ID" value="ORB45405.1"/>
    <property type="molecule type" value="Genomic_DNA"/>
</dbReference>